<comment type="caution">
    <text evidence="1">The sequence shown here is derived from an EMBL/GenBank/DDBJ whole genome shotgun (WGS) entry which is preliminary data.</text>
</comment>
<accession>A0AAD5BNM6</accession>
<name>A0AAD5BNM6_AMBAR</name>
<sequence>MKGMKPLKQLKLSVPTQQAPITSFLTASGTFHDGDLLLNSNGLRIKSVEKESV</sequence>
<protein>
    <submittedName>
        <fullName evidence="1">Uncharacterized protein</fullName>
    </submittedName>
</protein>
<reference evidence="1" key="1">
    <citation type="submission" date="2022-06" db="EMBL/GenBank/DDBJ databases">
        <title>Uncovering the hologenomic basis of an extraordinary plant invasion.</title>
        <authorList>
            <person name="Bieker V.C."/>
            <person name="Martin M.D."/>
            <person name="Gilbert T."/>
            <person name="Hodgins K."/>
            <person name="Battlay P."/>
            <person name="Petersen B."/>
            <person name="Wilson J."/>
        </authorList>
    </citation>
    <scope>NUCLEOTIDE SEQUENCE</scope>
    <source>
        <strain evidence="1">AA19_3_7</strain>
        <tissue evidence="1">Leaf</tissue>
    </source>
</reference>
<organism evidence="1 2">
    <name type="scientific">Ambrosia artemisiifolia</name>
    <name type="common">Common ragweed</name>
    <dbReference type="NCBI Taxonomy" id="4212"/>
    <lineage>
        <taxon>Eukaryota</taxon>
        <taxon>Viridiplantae</taxon>
        <taxon>Streptophyta</taxon>
        <taxon>Embryophyta</taxon>
        <taxon>Tracheophyta</taxon>
        <taxon>Spermatophyta</taxon>
        <taxon>Magnoliopsida</taxon>
        <taxon>eudicotyledons</taxon>
        <taxon>Gunneridae</taxon>
        <taxon>Pentapetalae</taxon>
        <taxon>asterids</taxon>
        <taxon>campanulids</taxon>
        <taxon>Asterales</taxon>
        <taxon>Asteraceae</taxon>
        <taxon>Asteroideae</taxon>
        <taxon>Heliantheae alliance</taxon>
        <taxon>Heliantheae</taxon>
        <taxon>Ambrosia</taxon>
    </lineage>
</organism>
<proteinExistence type="predicted"/>
<keyword evidence="2" id="KW-1185">Reference proteome</keyword>
<dbReference type="AlphaFoldDB" id="A0AAD5BNM6"/>
<gene>
    <name evidence="1" type="ORF">M8C21_002258</name>
</gene>
<evidence type="ECO:0000313" key="1">
    <source>
        <dbReference type="EMBL" id="KAI7726722.1"/>
    </source>
</evidence>
<dbReference type="EMBL" id="JAMZMK010011592">
    <property type="protein sequence ID" value="KAI7726722.1"/>
    <property type="molecule type" value="Genomic_DNA"/>
</dbReference>
<dbReference type="Proteomes" id="UP001206925">
    <property type="component" value="Unassembled WGS sequence"/>
</dbReference>
<feature type="non-terminal residue" evidence="1">
    <location>
        <position position="1"/>
    </location>
</feature>
<evidence type="ECO:0000313" key="2">
    <source>
        <dbReference type="Proteomes" id="UP001206925"/>
    </source>
</evidence>